<evidence type="ECO:0000313" key="3">
    <source>
        <dbReference type="EMBL" id="TXG88949.1"/>
    </source>
</evidence>
<gene>
    <name evidence="3" type="ORF">DW322_00205</name>
</gene>
<feature type="transmembrane region" description="Helical" evidence="2">
    <location>
        <begin position="62"/>
        <end position="80"/>
    </location>
</feature>
<keyword evidence="2" id="KW-0472">Membrane</keyword>
<name>A0A6P2C8A3_9NOCA</name>
<accession>A0A6P2C8A3</accession>
<dbReference type="EMBL" id="QRCM01000001">
    <property type="protein sequence ID" value="TXG88949.1"/>
    <property type="molecule type" value="Genomic_DNA"/>
</dbReference>
<keyword evidence="2" id="KW-1133">Transmembrane helix</keyword>
<dbReference type="RefSeq" id="WP_010836844.1">
    <property type="nucleotide sequence ID" value="NZ_QRCM01000001.1"/>
</dbReference>
<evidence type="ECO:0000313" key="4">
    <source>
        <dbReference type="Proteomes" id="UP000471120"/>
    </source>
</evidence>
<protein>
    <submittedName>
        <fullName evidence="3">Uncharacterized protein</fullName>
    </submittedName>
</protein>
<organism evidence="3 4">
    <name type="scientific">Rhodococcus rhodnii</name>
    <dbReference type="NCBI Taxonomy" id="38312"/>
    <lineage>
        <taxon>Bacteria</taxon>
        <taxon>Bacillati</taxon>
        <taxon>Actinomycetota</taxon>
        <taxon>Actinomycetes</taxon>
        <taxon>Mycobacteriales</taxon>
        <taxon>Nocardiaceae</taxon>
        <taxon>Rhodococcus</taxon>
    </lineage>
</organism>
<comment type="caution">
    <text evidence="3">The sequence shown here is derived from an EMBL/GenBank/DDBJ whole genome shotgun (WGS) entry which is preliminary data.</text>
</comment>
<keyword evidence="2" id="KW-0812">Transmembrane</keyword>
<proteinExistence type="predicted"/>
<dbReference type="AlphaFoldDB" id="A0A6P2C8A3"/>
<evidence type="ECO:0000256" key="1">
    <source>
        <dbReference type="SAM" id="MobiDB-lite"/>
    </source>
</evidence>
<sequence>MNSVAARMRGGSVGLVSGATSIAGHAAGGGHTPSETALVLLLLGSAGVGWLVAAHGAPRREYAVVTAALLAGQAVGHAALTLDHPAHGATAAPMLAGHLAAALVAAALIVGGTRAAGIAASALARVVPSPFDGAHPASPARLRPASGPDLSGWQYAHHGSSPRAPPVLG</sequence>
<feature type="transmembrane region" description="Helical" evidence="2">
    <location>
        <begin position="92"/>
        <end position="111"/>
    </location>
</feature>
<evidence type="ECO:0000256" key="2">
    <source>
        <dbReference type="SAM" id="Phobius"/>
    </source>
</evidence>
<reference evidence="3 4" key="1">
    <citation type="submission" date="2018-07" db="EMBL/GenBank/DDBJ databases">
        <title>Genome sequence of Rhodococcus rhodnii ATCC 35071 from Rhodnius prolixus.</title>
        <authorList>
            <person name="Patel V."/>
            <person name="Vogel K.J."/>
        </authorList>
    </citation>
    <scope>NUCLEOTIDE SEQUENCE [LARGE SCALE GENOMIC DNA]</scope>
    <source>
        <strain evidence="3 4">ATCC 35071</strain>
    </source>
</reference>
<dbReference type="Proteomes" id="UP000471120">
    <property type="component" value="Unassembled WGS sequence"/>
</dbReference>
<feature type="region of interest" description="Disordered" evidence="1">
    <location>
        <begin position="135"/>
        <end position="169"/>
    </location>
</feature>
<feature type="transmembrane region" description="Helical" evidence="2">
    <location>
        <begin position="36"/>
        <end position="55"/>
    </location>
</feature>